<name>A0A212TR48_9BACT</name>
<accession>A0A212TR48</accession>
<dbReference type="AlphaFoldDB" id="A0A212TR48"/>
<gene>
    <name evidence="1" type="ORF">SAMN06265337_2333</name>
</gene>
<evidence type="ECO:0000313" key="1">
    <source>
        <dbReference type="EMBL" id="SNC68475.1"/>
    </source>
</evidence>
<sequence length="128" mass="14536">MVTLWKTGQRWRILHGTKAPAKVYQHLGKEGSGSSGVYYLLVKYQHRQGNALQARVVTDRYTHDSLQEGATVKVCYFGQDHQNTLLATEWAFSGQLMVISAGCLLCLFDSISTNREWRNRRPDGYLAD</sequence>
<keyword evidence="2" id="KW-1185">Reference proteome</keyword>
<evidence type="ECO:0000313" key="2">
    <source>
        <dbReference type="Proteomes" id="UP000198131"/>
    </source>
</evidence>
<reference evidence="2" key="1">
    <citation type="submission" date="2017-06" db="EMBL/GenBank/DDBJ databases">
        <authorList>
            <person name="Varghese N."/>
            <person name="Submissions S."/>
        </authorList>
    </citation>
    <scope>NUCLEOTIDE SEQUENCE [LARGE SCALE GENOMIC DNA]</scope>
    <source>
        <strain evidence="2">DSM 11116</strain>
    </source>
</reference>
<dbReference type="EMBL" id="FYEW01000001">
    <property type="protein sequence ID" value="SNC68475.1"/>
    <property type="molecule type" value="Genomic_DNA"/>
</dbReference>
<proteinExistence type="predicted"/>
<protein>
    <submittedName>
        <fullName evidence="1">Uncharacterized protein</fullName>
    </submittedName>
</protein>
<organism evidence="1 2">
    <name type="scientific">Hymenobacter gelipurpurascens</name>
    <dbReference type="NCBI Taxonomy" id="89968"/>
    <lineage>
        <taxon>Bacteria</taxon>
        <taxon>Pseudomonadati</taxon>
        <taxon>Bacteroidota</taxon>
        <taxon>Cytophagia</taxon>
        <taxon>Cytophagales</taxon>
        <taxon>Hymenobacteraceae</taxon>
        <taxon>Hymenobacter</taxon>
    </lineage>
</organism>
<dbReference type="Proteomes" id="UP000198131">
    <property type="component" value="Unassembled WGS sequence"/>
</dbReference>